<feature type="transmembrane region" description="Helical" evidence="1">
    <location>
        <begin position="84"/>
        <end position="109"/>
    </location>
</feature>
<dbReference type="InParanoid" id="A0A2U3MYR3"/>
<name>A0A2U3MYR3_9GAMM</name>
<keyword evidence="1" id="KW-0472">Membrane</keyword>
<evidence type="ECO:0008006" key="4">
    <source>
        <dbReference type="Google" id="ProtNLM"/>
    </source>
</evidence>
<keyword evidence="1" id="KW-1133">Transmembrane helix</keyword>
<dbReference type="EMBL" id="OOGT01000066">
    <property type="protein sequence ID" value="SPL70560.1"/>
    <property type="molecule type" value="Genomic_DNA"/>
</dbReference>
<feature type="transmembrane region" description="Helical" evidence="1">
    <location>
        <begin position="116"/>
        <end position="134"/>
    </location>
</feature>
<reference evidence="3" key="1">
    <citation type="submission" date="2018-03" db="EMBL/GenBank/DDBJ databases">
        <authorList>
            <person name="Blom J."/>
        </authorList>
    </citation>
    <scope>NUCLEOTIDE SEQUENCE [LARGE SCALE GENOMIC DNA]</scope>
    <source>
        <strain evidence="3">KPC-SM-21</strain>
    </source>
</reference>
<dbReference type="Proteomes" id="UP000245974">
    <property type="component" value="Unassembled WGS sequence"/>
</dbReference>
<keyword evidence="3" id="KW-1185">Reference proteome</keyword>
<accession>A0A2U3MYR3</accession>
<proteinExistence type="predicted"/>
<gene>
    <name evidence="2" type="ORF">KPC_1738</name>
</gene>
<dbReference type="AlphaFoldDB" id="A0A2U3MYR3"/>
<evidence type="ECO:0000313" key="3">
    <source>
        <dbReference type="Proteomes" id="UP000245974"/>
    </source>
</evidence>
<protein>
    <recommendedName>
        <fullName evidence="4">Iron transporter</fullName>
    </recommendedName>
</protein>
<keyword evidence="1" id="KW-0812">Transmembrane</keyword>
<feature type="transmembrane region" description="Helical" evidence="1">
    <location>
        <begin position="55"/>
        <end position="78"/>
    </location>
</feature>
<organism evidence="2 3">
    <name type="scientific">Acinetobacter stercoris</name>
    <dbReference type="NCBI Taxonomy" id="2126983"/>
    <lineage>
        <taxon>Bacteria</taxon>
        <taxon>Pseudomonadati</taxon>
        <taxon>Pseudomonadota</taxon>
        <taxon>Gammaproteobacteria</taxon>
        <taxon>Moraxellales</taxon>
        <taxon>Moraxellaceae</taxon>
        <taxon>Acinetobacter</taxon>
    </lineage>
</organism>
<evidence type="ECO:0000256" key="1">
    <source>
        <dbReference type="SAM" id="Phobius"/>
    </source>
</evidence>
<sequence length="136" mass="15285">MIIVIICITFIKTFLRFKLHMNSQADLDQLEGINPSIRPAKKTQQKSLIPYRLMIFYRFILATFGGYLLAALSAVVIAKVFSDYRASAVMSATLFAFAIHTAAFIWVFMVNKTLKATLGIMLPILFLFIINLVSGT</sequence>
<evidence type="ECO:0000313" key="2">
    <source>
        <dbReference type="EMBL" id="SPL70560.1"/>
    </source>
</evidence>